<evidence type="ECO:0000256" key="1">
    <source>
        <dbReference type="ARBA" id="ARBA00005854"/>
    </source>
</evidence>
<comment type="caution">
    <text evidence="8">The sequence shown here is derived from an EMBL/GenBank/DDBJ whole genome shotgun (WGS) entry which is preliminary data.</text>
</comment>
<dbReference type="PROSITE" id="PS00065">
    <property type="entry name" value="D_2_HYDROXYACID_DH_1"/>
    <property type="match status" value="1"/>
</dbReference>
<evidence type="ECO:0000259" key="6">
    <source>
        <dbReference type="Pfam" id="PF00389"/>
    </source>
</evidence>
<dbReference type="Pfam" id="PF00389">
    <property type="entry name" value="2-Hacid_dh"/>
    <property type="match status" value="1"/>
</dbReference>
<feature type="domain" description="D-isomer specific 2-hydroxyacid dehydrogenase catalytic" evidence="6">
    <location>
        <begin position="3"/>
        <end position="258"/>
    </location>
</feature>
<reference evidence="8 9" key="1">
    <citation type="submission" date="2009-01" db="EMBL/GenBank/DDBJ databases">
        <authorList>
            <person name="Fulton L."/>
            <person name="Clifton S."/>
            <person name="Fulton B."/>
            <person name="Xu J."/>
            <person name="Minx P."/>
            <person name="Pepin K.H."/>
            <person name="Johnson M."/>
            <person name="Bhonagiri V."/>
            <person name="Nash W.E."/>
            <person name="Mardis E.R."/>
            <person name="Wilson R.K."/>
        </authorList>
    </citation>
    <scope>NUCLEOTIDE SEQUENCE [LARGE SCALE GENOMIC DNA]</scope>
    <source>
        <strain evidence="8 9">DSM 15981</strain>
    </source>
</reference>
<name>C0CYI3_9FIRM</name>
<dbReference type="GO" id="GO:0033711">
    <property type="term" value="F:4-phosphoerythronate dehydrogenase activity"/>
    <property type="evidence" value="ECO:0007669"/>
    <property type="project" value="UniProtKB-EC"/>
</dbReference>
<accession>C0CYI3</accession>
<organism evidence="8 9">
    <name type="scientific">[Clostridium] asparagiforme DSM 15981</name>
    <dbReference type="NCBI Taxonomy" id="518636"/>
    <lineage>
        <taxon>Bacteria</taxon>
        <taxon>Bacillati</taxon>
        <taxon>Bacillota</taxon>
        <taxon>Clostridia</taxon>
        <taxon>Lachnospirales</taxon>
        <taxon>Lachnospiraceae</taxon>
        <taxon>Enterocloster</taxon>
    </lineage>
</organism>
<dbReference type="PANTHER" id="PTHR42789:SF1">
    <property type="entry name" value="D-ISOMER SPECIFIC 2-HYDROXYACID DEHYDROGENASE FAMILY PROTEIN (AFU_ORTHOLOGUE AFUA_6G10090)"/>
    <property type="match status" value="1"/>
</dbReference>
<dbReference type="SUPFAM" id="SSF52283">
    <property type="entry name" value="Formate/glycerate dehydrogenase catalytic domain-like"/>
    <property type="match status" value="1"/>
</dbReference>
<keyword evidence="4" id="KW-0520">NAD</keyword>
<comment type="similarity">
    <text evidence="1 5">Belongs to the D-isomer specific 2-hydroxyacid dehydrogenase family.</text>
</comment>
<evidence type="ECO:0000256" key="2">
    <source>
        <dbReference type="ARBA" id="ARBA00022605"/>
    </source>
</evidence>
<dbReference type="GO" id="GO:0051287">
    <property type="term" value="F:NAD binding"/>
    <property type="evidence" value="ECO:0007669"/>
    <property type="project" value="InterPro"/>
</dbReference>
<proteinExistence type="inferred from homology"/>
<keyword evidence="9" id="KW-1185">Reference proteome</keyword>
<evidence type="ECO:0000313" key="8">
    <source>
        <dbReference type="EMBL" id="EEG55860.1"/>
    </source>
</evidence>
<sequence>MKEGKKLQVVSKHGVGVDNVVDVATATRLGLYVVRTPLANMDSVAEHTLGAILAMAKNMLPLEKAARKADFDAPLSFESHDIGGKTLGIIGLGNIGRTLAKKAHGGFDMEILGYDPFVKKEDLPDYITCVEDVDDIFRRADYVSLHLNASPENDNFVDKRRLELMKPGACLLNFSRGSNVNEADLYEALKNRVIAGAALDVFAQEPVRADNPLLSLDNVVLSPHCAALTVEAMDRMSYQGCQGIVEILKGEKPTWCMNYEEVRAMREKG</sequence>
<protein>
    <submittedName>
        <fullName evidence="8">4-phosphoerythronate dehydrogenase</fullName>
        <ecNumber evidence="8">1.1.1.290</ecNumber>
    </submittedName>
</protein>
<evidence type="ECO:0000256" key="4">
    <source>
        <dbReference type="ARBA" id="ARBA00023027"/>
    </source>
</evidence>
<gene>
    <name evidence="8" type="primary">pdxB</name>
    <name evidence="8" type="ORF">CLOSTASPAR_02059</name>
</gene>
<dbReference type="Proteomes" id="UP000004756">
    <property type="component" value="Unassembled WGS sequence"/>
</dbReference>
<dbReference type="InterPro" id="IPR050857">
    <property type="entry name" value="D-2-hydroxyacid_DH"/>
</dbReference>
<dbReference type="InterPro" id="IPR029752">
    <property type="entry name" value="D-isomer_DH_CS1"/>
</dbReference>
<dbReference type="GO" id="GO:0008652">
    <property type="term" value="P:amino acid biosynthetic process"/>
    <property type="evidence" value="ECO:0007669"/>
    <property type="project" value="UniProtKB-KW"/>
</dbReference>
<dbReference type="PANTHER" id="PTHR42789">
    <property type="entry name" value="D-ISOMER SPECIFIC 2-HYDROXYACID DEHYDROGENASE FAMILY PROTEIN (AFU_ORTHOLOGUE AFUA_6G10090)"/>
    <property type="match status" value="1"/>
</dbReference>
<keyword evidence="3 5" id="KW-0560">Oxidoreductase</keyword>
<evidence type="ECO:0000313" key="9">
    <source>
        <dbReference type="Proteomes" id="UP000004756"/>
    </source>
</evidence>
<feature type="domain" description="D-isomer specific 2-hydroxyacid dehydrogenase NAD-binding" evidence="7">
    <location>
        <begin position="50"/>
        <end position="226"/>
    </location>
</feature>
<keyword evidence="2" id="KW-0028">Amino-acid biosynthesis</keyword>
<evidence type="ECO:0000256" key="3">
    <source>
        <dbReference type="ARBA" id="ARBA00023002"/>
    </source>
</evidence>
<dbReference type="AlphaFoldDB" id="C0CYI3"/>
<dbReference type="EC" id="1.1.1.290" evidence="8"/>
<reference evidence="8 9" key="2">
    <citation type="submission" date="2009-02" db="EMBL/GenBank/DDBJ databases">
        <title>Draft genome sequence of Clostridium asparagiforme (DSM 15981).</title>
        <authorList>
            <person name="Sudarsanam P."/>
            <person name="Ley R."/>
            <person name="Guruge J."/>
            <person name="Turnbaugh P.J."/>
            <person name="Mahowald M."/>
            <person name="Liep D."/>
            <person name="Gordon J."/>
        </authorList>
    </citation>
    <scope>NUCLEOTIDE SEQUENCE [LARGE SCALE GENOMIC DNA]</scope>
    <source>
        <strain evidence="8 9">DSM 15981</strain>
    </source>
</reference>
<dbReference type="Pfam" id="PF02826">
    <property type="entry name" value="2-Hacid_dh_C"/>
    <property type="match status" value="1"/>
</dbReference>
<dbReference type="InterPro" id="IPR006139">
    <property type="entry name" value="D-isomer_2_OHA_DH_cat_dom"/>
</dbReference>
<dbReference type="InterPro" id="IPR036291">
    <property type="entry name" value="NAD(P)-bd_dom_sf"/>
</dbReference>
<dbReference type="EMBL" id="ACCJ01000114">
    <property type="protein sequence ID" value="EEG55860.1"/>
    <property type="molecule type" value="Genomic_DNA"/>
</dbReference>
<dbReference type="HOGENOM" id="CLU_019796_1_3_9"/>
<evidence type="ECO:0000256" key="5">
    <source>
        <dbReference type="RuleBase" id="RU003719"/>
    </source>
</evidence>
<dbReference type="SUPFAM" id="SSF51735">
    <property type="entry name" value="NAD(P)-binding Rossmann-fold domains"/>
    <property type="match status" value="1"/>
</dbReference>
<dbReference type="Gene3D" id="3.40.50.720">
    <property type="entry name" value="NAD(P)-binding Rossmann-like Domain"/>
    <property type="match status" value="2"/>
</dbReference>
<evidence type="ECO:0000259" key="7">
    <source>
        <dbReference type="Pfam" id="PF02826"/>
    </source>
</evidence>
<dbReference type="InterPro" id="IPR006140">
    <property type="entry name" value="D-isomer_DH_NAD-bd"/>
</dbReference>
<dbReference type="RefSeq" id="WP_007709710.1">
    <property type="nucleotide sequence ID" value="NZ_CP102272.1"/>
</dbReference>